<evidence type="ECO:0000259" key="2">
    <source>
        <dbReference type="PROSITE" id="PS00028"/>
    </source>
</evidence>
<sequence>MEGLQAVFDYLKREPVMYNALQRFVNETIQHERSLITFLGVVQTKLDELERRYVQGEMEEDAVSQEPTFDEDEAESAPLPENDDEAENWPYEAEWAPLPEEDNENEGPEISVASMEMSGIEERVESVRELVLRTRTIEIPILTTQQVLAAATPEQFRPADLGDLPVQLRRELQVPQAVPYTVLQEEGIISIVCGICNRQFETLKGWRIHASRMHKQDGFCARCGHNLLLPPGFTAAQRKAAVELHALDWCPRACAAVMSERRVKRRRLDLVGREEDAHHLFANDIIGPSSRGQPVAACSSPPSSFNELRPRGDMLEIEKIVKGKLFFAIKNFEPNLFGIILHRIQLFSLCNEELVPISFYVFS</sequence>
<evidence type="ECO:0000256" key="1">
    <source>
        <dbReference type="SAM" id="MobiDB-lite"/>
    </source>
</evidence>
<evidence type="ECO:0000313" key="3">
    <source>
        <dbReference type="WBParaSite" id="maker-PairedContig_5227-snap-gene-0.5-mRNA-1"/>
    </source>
</evidence>
<dbReference type="PROSITE" id="PS00028">
    <property type="entry name" value="ZINC_FINGER_C2H2_1"/>
    <property type="match status" value="1"/>
</dbReference>
<protein>
    <submittedName>
        <fullName evidence="3">C2H2-type domain-containing protein</fullName>
    </submittedName>
</protein>
<proteinExistence type="predicted"/>
<feature type="domain" description="C2H2-type" evidence="2">
    <location>
        <begin position="193"/>
        <end position="214"/>
    </location>
</feature>
<reference evidence="3" key="1">
    <citation type="submission" date="2016-11" db="UniProtKB">
        <authorList>
            <consortium name="WormBaseParasite"/>
        </authorList>
    </citation>
    <scope>IDENTIFICATION</scope>
    <source>
        <strain evidence="3">pt0022</strain>
    </source>
</reference>
<name>A0A1I8EU79_WUCBA</name>
<dbReference type="AlphaFoldDB" id="A0A1I8EU79"/>
<organism evidence="3">
    <name type="scientific">Wuchereria bancrofti</name>
    <dbReference type="NCBI Taxonomy" id="6293"/>
    <lineage>
        <taxon>Eukaryota</taxon>
        <taxon>Metazoa</taxon>
        <taxon>Ecdysozoa</taxon>
        <taxon>Nematoda</taxon>
        <taxon>Chromadorea</taxon>
        <taxon>Rhabditida</taxon>
        <taxon>Spirurina</taxon>
        <taxon>Spiruromorpha</taxon>
        <taxon>Filarioidea</taxon>
        <taxon>Onchocercidae</taxon>
        <taxon>Wuchereria</taxon>
    </lineage>
</organism>
<feature type="region of interest" description="Disordered" evidence="1">
    <location>
        <begin position="57"/>
        <end position="87"/>
    </location>
</feature>
<dbReference type="WBParaSite" id="maker-PairedContig_5227-snap-gene-0.5-mRNA-1">
    <property type="protein sequence ID" value="maker-PairedContig_5227-snap-gene-0.5-mRNA-1"/>
    <property type="gene ID" value="maker-PairedContig_5227-snap-gene-0.5"/>
</dbReference>
<dbReference type="InterPro" id="IPR013087">
    <property type="entry name" value="Znf_C2H2_type"/>
</dbReference>
<accession>A0A1I8EU79</accession>